<protein>
    <submittedName>
        <fullName evidence="1">Uncharacterized protein</fullName>
    </submittedName>
</protein>
<dbReference type="EMBL" id="LXQA011158481">
    <property type="protein sequence ID" value="MCI87138.1"/>
    <property type="molecule type" value="Genomic_DNA"/>
</dbReference>
<keyword evidence="2" id="KW-1185">Reference proteome</keyword>
<feature type="non-terminal residue" evidence="1">
    <location>
        <position position="21"/>
    </location>
</feature>
<accession>A0A392VFF3</accession>
<dbReference type="AlphaFoldDB" id="A0A392VFF3"/>
<reference evidence="1 2" key="1">
    <citation type="journal article" date="2018" name="Front. Plant Sci.">
        <title>Red Clover (Trifolium pratense) and Zigzag Clover (T. medium) - A Picture of Genomic Similarities and Differences.</title>
        <authorList>
            <person name="Dluhosova J."/>
            <person name="Istvanek J."/>
            <person name="Nedelnik J."/>
            <person name="Repkova J."/>
        </authorList>
    </citation>
    <scope>NUCLEOTIDE SEQUENCE [LARGE SCALE GENOMIC DNA]</scope>
    <source>
        <strain evidence="2">cv. 10/8</strain>
        <tissue evidence="1">Leaf</tissue>
    </source>
</reference>
<dbReference type="Proteomes" id="UP000265520">
    <property type="component" value="Unassembled WGS sequence"/>
</dbReference>
<sequence length="21" mass="2222">MNFAMVMLESASGNLTITSFG</sequence>
<name>A0A392VFF3_9FABA</name>
<evidence type="ECO:0000313" key="2">
    <source>
        <dbReference type="Proteomes" id="UP000265520"/>
    </source>
</evidence>
<organism evidence="1 2">
    <name type="scientific">Trifolium medium</name>
    <dbReference type="NCBI Taxonomy" id="97028"/>
    <lineage>
        <taxon>Eukaryota</taxon>
        <taxon>Viridiplantae</taxon>
        <taxon>Streptophyta</taxon>
        <taxon>Embryophyta</taxon>
        <taxon>Tracheophyta</taxon>
        <taxon>Spermatophyta</taxon>
        <taxon>Magnoliopsida</taxon>
        <taxon>eudicotyledons</taxon>
        <taxon>Gunneridae</taxon>
        <taxon>Pentapetalae</taxon>
        <taxon>rosids</taxon>
        <taxon>fabids</taxon>
        <taxon>Fabales</taxon>
        <taxon>Fabaceae</taxon>
        <taxon>Papilionoideae</taxon>
        <taxon>50 kb inversion clade</taxon>
        <taxon>NPAAA clade</taxon>
        <taxon>Hologalegina</taxon>
        <taxon>IRL clade</taxon>
        <taxon>Trifolieae</taxon>
        <taxon>Trifolium</taxon>
    </lineage>
</organism>
<proteinExistence type="predicted"/>
<comment type="caution">
    <text evidence="1">The sequence shown here is derived from an EMBL/GenBank/DDBJ whole genome shotgun (WGS) entry which is preliminary data.</text>
</comment>
<evidence type="ECO:0000313" key="1">
    <source>
        <dbReference type="EMBL" id="MCI87138.1"/>
    </source>
</evidence>